<dbReference type="InterPro" id="IPR007110">
    <property type="entry name" value="Ig-like_dom"/>
</dbReference>
<name>A0A5A9MXR8_9TELE</name>
<dbReference type="AlphaFoldDB" id="A0A5A9MXR8"/>
<keyword evidence="11" id="KW-1185">Reference proteome</keyword>
<comment type="subcellular location">
    <subcellularLocation>
        <location evidence="1">Membrane</location>
        <topology evidence="1">Single-pass membrane protein</topology>
    </subcellularLocation>
</comment>
<dbReference type="SMART" id="SM00409">
    <property type="entry name" value="IG"/>
    <property type="match status" value="3"/>
</dbReference>
<feature type="compositionally biased region" description="Basic and acidic residues" evidence="6">
    <location>
        <begin position="444"/>
        <end position="455"/>
    </location>
</feature>
<evidence type="ECO:0000256" key="6">
    <source>
        <dbReference type="SAM" id="MobiDB-lite"/>
    </source>
</evidence>
<evidence type="ECO:0000256" key="1">
    <source>
        <dbReference type="ARBA" id="ARBA00004167"/>
    </source>
</evidence>
<feature type="domain" description="Ig-like" evidence="9">
    <location>
        <begin position="236"/>
        <end position="316"/>
    </location>
</feature>
<evidence type="ECO:0000256" key="3">
    <source>
        <dbReference type="ARBA" id="ARBA00022989"/>
    </source>
</evidence>
<keyword evidence="4 7" id="KW-0472">Membrane</keyword>
<evidence type="ECO:0000256" key="8">
    <source>
        <dbReference type="SAM" id="SignalP"/>
    </source>
</evidence>
<feature type="domain" description="Ig-like" evidence="9">
    <location>
        <begin position="321"/>
        <end position="402"/>
    </location>
</feature>
<keyword evidence="2 7" id="KW-0812">Transmembrane</keyword>
<dbReference type="InterPro" id="IPR013783">
    <property type="entry name" value="Ig-like_fold"/>
</dbReference>
<evidence type="ECO:0000256" key="7">
    <source>
        <dbReference type="SAM" id="Phobius"/>
    </source>
</evidence>
<evidence type="ECO:0000313" key="10">
    <source>
        <dbReference type="EMBL" id="KAA0701809.1"/>
    </source>
</evidence>
<accession>A0A5A9MXR8</accession>
<organism evidence="10 11">
    <name type="scientific">Triplophysa tibetana</name>
    <dbReference type="NCBI Taxonomy" id="1572043"/>
    <lineage>
        <taxon>Eukaryota</taxon>
        <taxon>Metazoa</taxon>
        <taxon>Chordata</taxon>
        <taxon>Craniata</taxon>
        <taxon>Vertebrata</taxon>
        <taxon>Euteleostomi</taxon>
        <taxon>Actinopterygii</taxon>
        <taxon>Neopterygii</taxon>
        <taxon>Teleostei</taxon>
        <taxon>Ostariophysi</taxon>
        <taxon>Cypriniformes</taxon>
        <taxon>Nemacheilidae</taxon>
        <taxon>Triplophysa</taxon>
    </lineage>
</organism>
<dbReference type="Pfam" id="PF07686">
    <property type="entry name" value="V-set"/>
    <property type="match status" value="1"/>
</dbReference>
<dbReference type="GO" id="GO:0016020">
    <property type="term" value="C:membrane"/>
    <property type="evidence" value="ECO:0007669"/>
    <property type="project" value="UniProtKB-SubCell"/>
</dbReference>
<feature type="chain" id="PRO_5023022982" evidence="8">
    <location>
        <begin position="21"/>
        <end position="503"/>
    </location>
</feature>
<feature type="domain" description="Ig-like" evidence="9">
    <location>
        <begin position="140"/>
        <end position="226"/>
    </location>
</feature>
<feature type="region of interest" description="Disordered" evidence="6">
    <location>
        <begin position="444"/>
        <end position="466"/>
    </location>
</feature>
<dbReference type="InterPro" id="IPR003599">
    <property type="entry name" value="Ig_sub"/>
</dbReference>
<proteinExistence type="predicted"/>
<dbReference type="InterPro" id="IPR013106">
    <property type="entry name" value="Ig_V-set"/>
</dbReference>
<dbReference type="InterPro" id="IPR036179">
    <property type="entry name" value="Ig-like_dom_sf"/>
</dbReference>
<evidence type="ECO:0000259" key="9">
    <source>
        <dbReference type="PROSITE" id="PS50835"/>
    </source>
</evidence>
<dbReference type="Pfam" id="PF13895">
    <property type="entry name" value="Ig_2"/>
    <property type="match status" value="1"/>
</dbReference>
<feature type="transmembrane region" description="Helical" evidence="7">
    <location>
        <begin position="406"/>
        <end position="429"/>
    </location>
</feature>
<feature type="compositionally biased region" description="Polar residues" evidence="6">
    <location>
        <begin position="456"/>
        <end position="466"/>
    </location>
</feature>
<dbReference type="PANTHER" id="PTHR46484">
    <property type="entry name" value="SI:CH211-171H4.5-RELATED"/>
    <property type="match status" value="1"/>
</dbReference>
<evidence type="ECO:0000256" key="5">
    <source>
        <dbReference type="ARBA" id="ARBA00023157"/>
    </source>
</evidence>
<keyword evidence="5" id="KW-1015">Disulfide bond</keyword>
<protein>
    <submittedName>
        <fullName evidence="10">Myelin-associated glycoprotein 1B236</fullName>
    </submittedName>
</protein>
<dbReference type="EMBL" id="SOYY01000025">
    <property type="protein sequence ID" value="KAA0701809.1"/>
    <property type="molecule type" value="Genomic_DNA"/>
</dbReference>
<dbReference type="SUPFAM" id="SSF48726">
    <property type="entry name" value="Immunoglobulin"/>
    <property type="match status" value="3"/>
</dbReference>
<sequence>MVIFQSCLFAFILCLRAYSASDNSWDATIPKSVVGLSGSCVVIPCTYNYPSNGKTYTDFTGIWYKSVSEIIYHTDTSKIISKFKDRTSLLGNLHQKNCTLKISSLQHDDQGQYIFRIEIKDLDMFSFHESKVSITVKDSPDLPIISVDKEVTSQKEVTATCVVSHSCLPHPPRLTWSHKGTTKSPLQAQEDGQWKLTSSLTFTPSIEDHNKPLNCSAEFTPVKTVSNNKNLKVKYPPYNVNVQSKSQVKENESVELNCSGDSYPPVHSFQWFGSTGTQIANGSSYRLNHVTRYTETITCTATNTEGENSSAPQRIKVLYPPEIKSGSSCESETFIVCFCIVDSSPPSEVKWLSPSSTLLSSGVQQNGSITIFTLQGWLGFPDTVHCSASNSEGNSVMTLSVPYNGLIIYLVVASGTVVVIVVVISVCVAKRCCGRRPAQSVLDVKNDPNELKTTPKSDTSSQEPQNYDLYTNYEEIDQSVYKNFECDNGNPECEQDEDVYANT</sequence>
<reference evidence="10 11" key="1">
    <citation type="journal article" date="2019" name="Mol. Ecol. Resour.">
        <title>Chromosome-level genome assembly of Triplophysa tibetana, a fish adapted to the harsh high-altitude environment of the Tibetan Plateau.</title>
        <authorList>
            <person name="Yang X."/>
            <person name="Liu H."/>
            <person name="Ma Z."/>
            <person name="Zou Y."/>
            <person name="Zou M."/>
            <person name="Mao Y."/>
            <person name="Li X."/>
            <person name="Wang H."/>
            <person name="Chen T."/>
            <person name="Wang W."/>
            <person name="Yang R."/>
        </authorList>
    </citation>
    <scope>NUCLEOTIDE SEQUENCE [LARGE SCALE GENOMIC DNA]</scope>
    <source>
        <strain evidence="10">TTIB1903HZAU</strain>
        <tissue evidence="10">Muscle</tissue>
    </source>
</reference>
<evidence type="ECO:0000313" key="11">
    <source>
        <dbReference type="Proteomes" id="UP000324632"/>
    </source>
</evidence>
<dbReference type="Pfam" id="PF08205">
    <property type="entry name" value="C2-set_2"/>
    <property type="match status" value="1"/>
</dbReference>
<dbReference type="InterPro" id="IPR013162">
    <property type="entry name" value="CD80_C2-set"/>
</dbReference>
<feature type="signal peptide" evidence="8">
    <location>
        <begin position="1"/>
        <end position="20"/>
    </location>
</feature>
<dbReference type="Proteomes" id="UP000324632">
    <property type="component" value="Chromosome 25"/>
</dbReference>
<comment type="caution">
    <text evidence="10">The sequence shown here is derived from an EMBL/GenBank/DDBJ whole genome shotgun (WGS) entry which is preliminary data.</text>
</comment>
<keyword evidence="3 7" id="KW-1133">Transmembrane helix</keyword>
<dbReference type="PROSITE" id="PS50835">
    <property type="entry name" value="IG_LIKE"/>
    <property type="match status" value="3"/>
</dbReference>
<dbReference type="PANTHER" id="PTHR46484:SF1">
    <property type="entry name" value="SCHWANN CELL MYELIN PROTEIN-RELATED"/>
    <property type="match status" value="1"/>
</dbReference>
<evidence type="ECO:0000256" key="4">
    <source>
        <dbReference type="ARBA" id="ARBA00023136"/>
    </source>
</evidence>
<evidence type="ECO:0000256" key="2">
    <source>
        <dbReference type="ARBA" id="ARBA00022692"/>
    </source>
</evidence>
<gene>
    <name evidence="10" type="ORF">E1301_Tti017649</name>
</gene>
<dbReference type="Gene3D" id="2.60.40.10">
    <property type="entry name" value="Immunoglobulins"/>
    <property type="match status" value="3"/>
</dbReference>
<keyword evidence="8" id="KW-0732">Signal</keyword>